<keyword evidence="1" id="KW-0150">Chloroplast</keyword>
<protein>
    <recommendedName>
        <fullName evidence="2">Ycf80</fullName>
    </recommendedName>
</protein>
<accession>A0A1G4NWS9</accession>
<evidence type="ECO:0008006" key="2">
    <source>
        <dbReference type="Google" id="ProtNLM"/>
    </source>
</evidence>
<evidence type="ECO:0000313" key="1">
    <source>
        <dbReference type="EMBL" id="SCW22949.1"/>
    </source>
</evidence>
<sequence>MPFILHLQTLSDTCGTPNPEHLNFSQNLKTKKDLLSIKKTSDQQSFHQGNSSRNLLIATESIYRFSNLQNPSGILFKELLDKYWQQSIFLSDSTPLLRQYSSLISKQQPQSAKNKKKQLMTSFTKSLYNGSIDLESLNPVLDKDDNIPKSVRYLLRKRFCFSLPVLKAPSSLGQTLDRSTVNLYNKLSLNNCPTFVVTNGFDQLILSEPVSQMALKHNPFVGINQWYHDRFRRVHNQSSVYEGWFFVNPKDAYEYKNFIQSKYQRSADQNGLNVSYSSLYAYYRLNRQSLPKVEFRLFPDLEEIGKLIHKRSHKNRVIFDKRQRYGKNYFQGQPVYFIESTLCRNREDKSLKEVDYFYKIPGDTSSKKYTAVFLNKDVALRAWKQFRLNLPDYNIPEIPKLRVYNLEDFLKDNEQSIHSSKQDFIFIPGSNAYEEINDKRFETSSSRAHIDTRTSIYKLTLSLWTKRLIWSLTSRQPPNW</sequence>
<gene>
    <name evidence="1" type="primary">ORF_2</name>
    <name evidence="1" type="ORF">H1444_80</name>
</gene>
<name>A0A1G4NWS9_9FLOR</name>
<dbReference type="EMBL" id="LT622871">
    <property type="protein sequence ID" value="SCW22949.1"/>
    <property type="molecule type" value="Genomic_DNA"/>
</dbReference>
<proteinExistence type="predicted"/>
<reference evidence="1" key="1">
    <citation type="submission" date="2016-10" db="EMBL/GenBank/DDBJ databases">
        <title>Chloroplast genomes as a tool to resolve red algal phylogenies: a case study in the Nemaliales.</title>
        <authorList>
            <person name="Costa J.F."/>
            <person name="Lin S.M."/>
            <person name="Macaya E.C."/>
            <person name="Fernandez-Garcia C."/>
            <person name="Verbruggen H."/>
        </authorList>
    </citation>
    <scope>NUCLEOTIDE SEQUENCE</scope>
    <source>
        <strain evidence="1">H.1444</strain>
    </source>
</reference>
<keyword evidence="1" id="KW-0934">Plastid</keyword>
<geneLocation type="chloroplast" evidence="1"/>
<dbReference type="AlphaFoldDB" id="A0A1G4NWS9"/>
<reference evidence="1" key="2">
    <citation type="submission" date="2016-10" db="EMBL/GenBank/DDBJ databases">
        <authorList>
            <person name="de Groot N.N."/>
        </authorList>
    </citation>
    <scope>NUCLEOTIDE SEQUENCE</scope>
    <source>
        <strain evidence="1">H.1444</strain>
    </source>
</reference>
<organism evidence="1">
    <name type="scientific">Nemalion sp. H.1444</name>
    <dbReference type="NCBI Taxonomy" id="1907586"/>
    <lineage>
        <taxon>Eukaryota</taxon>
        <taxon>Rhodophyta</taxon>
        <taxon>Florideophyceae</taxon>
        <taxon>Nemaliophycidae</taxon>
        <taxon>Nemaliales</taxon>
        <taxon>Nemaliaceae</taxon>
        <taxon>Nemalion</taxon>
    </lineage>
</organism>